<name>F4PPN7_CACFS</name>
<dbReference type="OrthoDB" id="8057740at2759"/>
<evidence type="ECO:0000259" key="1">
    <source>
        <dbReference type="PROSITE" id="PS50994"/>
    </source>
</evidence>
<dbReference type="GO" id="GO:0015074">
    <property type="term" value="P:DNA integration"/>
    <property type="evidence" value="ECO:0007669"/>
    <property type="project" value="InterPro"/>
</dbReference>
<dbReference type="OMA" id="WIPAVEF"/>
<accession>F4PPN7</accession>
<evidence type="ECO:0000313" key="3">
    <source>
        <dbReference type="Proteomes" id="UP000007797"/>
    </source>
</evidence>
<dbReference type="PROSITE" id="PS50994">
    <property type="entry name" value="INTEGRASE"/>
    <property type="match status" value="1"/>
</dbReference>
<feature type="domain" description="Integrase catalytic" evidence="1">
    <location>
        <begin position="1"/>
        <end position="126"/>
    </location>
</feature>
<dbReference type="GO" id="GO:0003676">
    <property type="term" value="F:nucleic acid binding"/>
    <property type="evidence" value="ECO:0007669"/>
    <property type="project" value="InterPro"/>
</dbReference>
<proteinExistence type="predicted"/>
<dbReference type="RefSeq" id="XP_004360201.1">
    <property type="nucleotide sequence ID" value="XM_004360144.1"/>
</dbReference>
<dbReference type="InterPro" id="IPR050951">
    <property type="entry name" value="Retrovirus_Pol_polyprotein"/>
</dbReference>
<protein>
    <recommendedName>
        <fullName evidence="1">Integrase catalytic domain-containing protein</fullName>
    </recommendedName>
</protein>
<organism evidence="2 3">
    <name type="scientific">Cavenderia fasciculata</name>
    <name type="common">Slime mold</name>
    <name type="synonym">Dictyostelium fasciculatum</name>
    <dbReference type="NCBI Taxonomy" id="261658"/>
    <lineage>
        <taxon>Eukaryota</taxon>
        <taxon>Amoebozoa</taxon>
        <taxon>Evosea</taxon>
        <taxon>Eumycetozoa</taxon>
        <taxon>Dictyostelia</taxon>
        <taxon>Acytosteliales</taxon>
        <taxon>Cavenderiaceae</taxon>
        <taxon>Cavenderia</taxon>
    </lineage>
</organism>
<reference evidence="3" key="1">
    <citation type="journal article" date="2011" name="Genome Res.">
        <title>Phylogeny-wide analysis of social amoeba genomes highlights ancient origins for complex intercellular communication.</title>
        <authorList>
            <person name="Heidel A.J."/>
            <person name="Lawal H.M."/>
            <person name="Felder M."/>
            <person name="Schilde C."/>
            <person name="Helps N.R."/>
            <person name="Tunggal B."/>
            <person name="Rivero F."/>
            <person name="John U."/>
            <person name="Schleicher M."/>
            <person name="Eichinger L."/>
            <person name="Platzer M."/>
            <person name="Noegel A.A."/>
            <person name="Schaap P."/>
            <person name="Gloeckner G."/>
        </authorList>
    </citation>
    <scope>NUCLEOTIDE SEQUENCE [LARGE SCALE GENOMIC DNA]</scope>
    <source>
        <strain evidence="3">SH3</strain>
    </source>
</reference>
<dbReference type="PANTHER" id="PTHR37984:SF5">
    <property type="entry name" value="PROTEIN NYNRIN-LIKE"/>
    <property type="match status" value="1"/>
</dbReference>
<dbReference type="KEGG" id="dfa:DFA_04468"/>
<dbReference type="InterPro" id="IPR001584">
    <property type="entry name" value="Integrase_cat-core"/>
</dbReference>
<dbReference type="Proteomes" id="UP000007797">
    <property type="component" value="Unassembled WGS sequence"/>
</dbReference>
<keyword evidence="3" id="KW-1185">Reference proteome</keyword>
<dbReference type="SUPFAM" id="SSF53098">
    <property type="entry name" value="Ribonuclease H-like"/>
    <property type="match status" value="1"/>
</dbReference>
<gene>
    <name evidence="2" type="ORF">DFA_04468</name>
</gene>
<evidence type="ECO:0000313" key="2">
    <source>
        <dbReference type="EMBL" id="EGG22350.1"/>
    </source>
</evidence>
<dbReference type="InterPro" id="IPR012337">
    <property type="entry name" value="RNaseH-like_sf"/>
</dbReference>
<dbReference type="STRING" id="1054147.F4PPN7"/>
<dbReference type="PANTHER" id="PTHR37984">
    <property type="entry name" value="PROTEIN CBG26694"/>
    <property type="match status" value="1"/>
</dbReference>
<dbReference type="Gene3D" id="3.30.420.10">
    <property type="entry name" value="Ribonuclease H-like superfamily/Ribonuclease H"/>
    <property type="match status" value="1"/>
</dbReference>
<dbReference type="InterPro" id="IPR036397">
    <property type="entry name" value="RNaseH_sf"/>
</dbReference>
<dbReference type="GeneID" id="14874358"/>
<sequence>MTHLIPCTTFEIDAKETAQLLFQQVFRYHGLPISIVSDRDPRFTSDMWESLMKIINTRLKLSTPAHPQTDGQTERMNRTVRSIITKYHEEYKEEWDKWIPAVEFAINSAKQSSTGKSPFEINYGFQPFTPTNLA</sequence>
<dbReference type="EMBL" id="GL883009">
    <property type="protein sequence ID" value="EGG22350.1"/>
    <property type="molecule type" value="Genomic_DNA"/>
</dbReference>
<dbReference type="AlphaFoldDB" id="F4PPN7"/>